<proteinExistence type="inferred from homology"/>
<keyword evidence="5" id="KW-0812">Transmembrane</keyword>
<keyword evidence="14" id="KW-1185">Reference proteome</keyword>
<accession>A0AAV1DQF5</accession>
<dbReference type="Gene3D" id="3.90.550.10">
    <property type="entry name" value="Spore Coat Polysaccharide Biosynthesis Protein SpsA, Chain A"/>
    <property type="match status" value="1"/>
</dbReference>
<evidence type="ECO:0000256" key="1">
    <source>
        <dbReference type="ARBA" id="ARBA00004877"/>
    </source>
</evidence>
<feature type="chain" id="PRO_5043426830" description="Hexosyltransferase" evidence="12">
    <location>
        <begin position="28"/>
        <end position="360"/>
    </location>
</feature>
<keyword evidence="9" id="KW-0325">Glycoprotein</keyword>
<organism evidence="13 14">
    <name type="scientific">Oldenlandia corymbosa var. corymbosa</name>
    <dbReference type="NCBI Taxonomy" id="529605"/>
    <lineage>
        <taxon>Eukaryota</taxon>
        <taxon>Viridiplantae</taxon>
        <taxon>Streptophyta</taxon>
        <taxon>Embryophyta</taxon>
        <taxon>Tracheophyta</taxon>
        <taxon>Spermatophyta</taxon>
        <taxon>Magnoliopsida</taxon>
        <taxon>eudicotyledons</taxon>
        <taxon>Gunneridae</taxon>
        <taxon>Pentapetalae</taxon>
        <taxon>asterids</taxon>
        <taxon>lamiids</taxon>
        <taxon>Gentianales</taxon>
        <taxon>Rubiaceae</taxon>
        <taxon>Rubioideae</taxon>
        <taxon>Spermacoceae</taxon>
        <taxon>Hedyotis-Oldenlandia complex</taxon>
        <taxon>Oldenlandia</taxon>
    </lineage>
</organism>
<reference evidence="13" key="1">
    <citation type="submission" date="2023-03" db="EMBL/GenBank/DDBJ databases">
        <authorList>
            <person name="Julca I."/>
        </authorList>
    </citation>
    <scope>NUCLEOTIDE SEQUENCE</scope>
</reference>
<dbReference type="GO" id="GO:0005794">
    <property type="term" value="C:Golgi apparatus"/>
    <property type="evidence" value="ECO:0007669"/>
    <property type="project" value="TreeGrafter"/>
</dbReference>
<evidence type="ECO:0000256" key="5">
    <source>
        <dbReference type="ARBA" id="ARBA00022692"/>
    </source>
</evidence>
<comment type="subcellular location">
    <subcellularLocation>
        <location evidence="10">Endomembrane system</location>
        <topology evidence="10">Single-pass type II membrane protein</topology>
    </subcellularLocation>
</comment>
<evidence type="ECO:0000256" key="7">
    <source>
        <dbReference type="ARBA" id="ARBA00022989"/>
    </source>
</evidence>
<dbReference type="PANTHER" id="PTHR13778:SF57">
    <property type="entry name" value="GALACTURONOSYLTRANSFERASE-LIKE 10-RELATED"/>
    <property type="match status" value="1"/>
</dbReference>
<evidence type="ECO:0000256" key="6">
    <source>
        <dbReference type="ARBA" id="ARBA00022968"/>
    </source>
</evidence>
<keyword evidence="4" id="KW-0808">Transferase</keyword>
<dbReference type="Proteomes" id="UP001161247">
    <property type="component" value="Chromosome 6"/>
</dbReference>
<feature type="signal peptide" evidence="12">
    <location>
        <begin position="1"/>
        <end position="27"/>
    </location>
</feature>
<evidence type="ECO:0000256" key="4">
    <source>
        <dbReference type="ARBA" id="ARBA00022679"/>
    </source>
</evidence>
<keyword evidence="12" id="KW-0732">Signal</keyword>
<evidence type="ECO:0000256" key="2">
    <source>
        <dbReference type="ARBA" id="ARBA00006351"/>
    </source>
</evidence>
<evidence type="ECO:0000256" key="11">
    <source>
        <dbReference type="RuleBase" id="RU362027"/>
    </source>
</evidence>
<keyword evidence="8" id="KW-0472">Membrane</keyword>
<dbReference type="SUPFAM" id="SSF53448">
    <property type="entry name" value="Nucleotide-diphospho-sugar transferases"/>
    <property type="match status" value="1"/>
</dbReference>
<dbReference type="Pfam" id="PF01501">
    <property type="entry name" value="Glyco_transf_8"/>
    <property type="match status" value="1"/>
</dbReference>
<dbReference type="FunFam" id="3.90.550.10:FF:000024">
    <property type="entry name" value="Hexosyltransferase"/>
    <property type="match status" value="1"/>
</dbReference>
<gene>
    <name evidence="13" type="ORF">OLC1_LOCUS17440</name>
</gene>
<comment type="similarity">
    <text evidence="2 11">Belongs to the glycosyltransferase 8 family.</text>
</comment>
<dbReference type="PANTHER" id="PTHR13778">
    <property type="entry name" value="GLYCOSYLTRANSFERASE 8 DOMAIN-CONTAINING PROTEIN"/>
    <property type="match status" value="1"/>
</dbReference>
<evidence type="ECO:0000256" key="12">
    <source>
        <dbReference type="SAM" id="SignalP"/>
    </source>
</evidence>
<dbReference type="InterPro" id="IPR050748">
    <property type="entry name" value="Glycosyltrans_8_dom-fam"/>
</dbReference>
<dbReference type="InterPro" id="IPR029044">
    <property type="entry name" value="Nucleotide-diphossugar_trans"/>
</dbReference>
<evidence type="ECO:0000256" key="10">
    <source>
        <dbReference type="ARBA" id="ARBA00060399"/>
    </source>
</evidence>
<sequence length="360" mass="40469">MVHYRIITSLAVVLVLQLLLLLPVFESRPLPGTNSAGDVTGLSRGYMKSPVYGNGNQCEALDKSLGFCDPSAIHVAMTLDSVYFRGTVAAVHSILRHTSCPENIHFHFVAADSGCASSSLPMPEEYDVILRSIFPSLSFKVYSFSTQRVRSLITSSIRRALDNPLNYARTYLADIIEPCVKRVIYLDSDVILADDIQKLWSVRVTGDRVIGAPTYCHANFTNYFTDNFWSDPQLSKTFEGKKPCYFNTGVMIMELERWRKGSYTENIENWMEIQRERKIYSLGSLPPFLLVFGGDVEAISHRWNQHGLGGDNVLNSCRSLHSGPVSLLHWSGKGKPWVRLDNGVPCPVDYLWAPHDLCRL</sequence>
<dbReference type="AlphaFoldDB" id="A0AAV1DQF5"/>
<evidence type="ECO:0000256" key="3">
    <source>
        <dbReference type="ARBA" id="ARBA00022676"/>
    </source>
</evidence>
<name>A0AAV1DQF5_OLDCO</name>
<keyword evidence="3" id="KW-0328">Glycosyltransferase</keyword>
<evidence type="ECO:0000313" key="14">
    <source>
        <dbReference type="Proteomes" id="UP001161247"/>
    </source>
</evidence>
<comment type="pathway">
    <text evidence="1">Glycan metabolism; pectin biosynthesis.</text>
</comment>
<evidence type="ECO:0000313" key="13">
    <source>
        <dbReference type="EMBL" id="CAI9109577.1"/>
    </source>
</evidence>
<dbReference type="GO" id="GO:0016757">
    <property type="term" value="F:glycosyltransferase activity"/>
    <property type="evidence" value="ECO:0007669"/>
    <property type="project" value="UniProtKB-KW"/>
</dbReference>
<dbReference type="EC" id="2.4.1.-" evidence="11"/>
<keyword evidence="6" id="KW-0735">Signal-anchor</keyword>
<evidence type="ECO:0000256" key="9">
    <source>
        <dbReference type="ARBA" id="ARBA00023180"/>
    </source>
</evidence>
<dbReference type="InterPro" id="IPR002495">
    <property type="entry name" value="Glyco_trans_8"/>
</dbReference>
<evidence type="ECO:0000256" key="8">
    <source>
        <dbReference type="ARBA" id="ARBA00023136"/>
    </source>
</evidence>
<keyword evidence="7" id="KW-1133">Transmembrane helix</keyword>
<protein>
    <recommendedName>
        <fullName evidence="11">Hexosyltransferase</fullName>
        <ecNumber evidence="11">2.4.1.-</ecNumber>
    </recommendedName>
</protein>
<dbReference type="EMBL" id="OX459123">
    <property type="protein sequence ID" value="CAI9109577.1"/>
    <property type="molecule type" value="Genomic_DNA"/>
</dbReference>